<dbReference type="SUPFAM" id="SSF54171">
    <property type="entry name" value="DNA-binding domain"/>
    <property type="match status" value="1"/>
</dbReference>
<dbReference type="InterPro" id="IPR016177">
    <property type="entry name" value="DNA-bd_dom_sf"/>
</dbReference>
<keyword evidence="9" id="KW-1185">Reference proteome</keyword>
<dbReference type="EMBL" id="JBFOLJ010000011">
    <property type="protein sequence ID" value="KAL2496995.1"/>
    <property type="molecule type" value="Genomic_DNA"/>
</dbReference>
<evidence type="ECO:0000313" key="8">
    <source>
        <dbReference type="EMBL" id="KAL2496995.1"/>
    </source>
</evidence>
<evidence type="ECO:0000256" key="3">
    <source>
        <dbReference type="ARBA" id="ARBA00023125"/>
    </source>
</evidence>
<evidence type="ECO:0000259" key="7">
    <source>
        <dbReference type="PROSITE" id="PS51032"/>
    </source>
</evidence>
<dbReference type="PROSITE" id="PS51032">
    <property type="entry name" value="AP2_ERF"/>
    <property type="match status" value="1"/>
</dbReference>
<comment type="subcellular location">
    <subcellularLocation>
        <location evidence="1">Nucleus</location>
    </subcellularLocation>
</comment>
<dbReference type="CDD" id="cd00018">
    <property type="entry name" value="AP2"/>
    <property type="match status" value="1"/>
</dbReference>
<dbReference type="PANTHER" id="PTHR31190">
    <property type="entry name" value="DNA-BINDING DOMAIN"/>
    <property type="match status" value="1"/>
</dbReference>
<feature type="domain" description="AP2/ERF" evidence="7">
    <location>
        <begin position="14"/>
        <end position="93"/>
    </location>
</feature>
<evidence type="ECO:0000313" key="9">
    <source>
        <dbReference type="Proteomes" id="UP001604277"/>
    </source>
</evidence>
<evidence type="ECO:0000256" key="6">
    <source>
        <dbReference type="SAM" id="MobiDB-lite"/>
    </source>
</evidence>
<feature type="compositionally biased region" description="Polar residues" evidence="6">
    <location>
        <begin position="1"/>
        <end position="26"/>
    </location>
</feature>
<keyword evidence="2" id="KW-0805">Transcription regulation</keyword>
<dbReference type="GO" id="GO:0005634">
    <property type="term" value="C:nucleus"/>
    <property type="evidence" value="ECO:0007669"/>
    <property type="project" value="UniProtKB-SubCell"/>
</dbReference>
<gene>
    <name evidence="8" type="ORF">Fot_40752</name>
</gene>
<comment type="caution">
    <text evidence="8">The sequence shown here is derived from an EMBL/GenBank/DDBJ whole genome shotgun (WGS) entry which is preliminary data.</text>
</comment>
<dbReference type="Proteomes" id="UP001604277">
    <property type="component" value="Unassembled WGS sequence"/>
</dbReference>
<organism evidence="8 9">
    <name type="scientific">Forsythia ovata</name>
    <dbReference type="NCBI Taxonomy" id="205694"/>
    <lineage>
        <taxon>Eukaryota</taxon>
        <taxon>Viridiplantae</taxon>
        <taxon>Streptophyta</taxon>
        <taxon>Embryophyta</taxon>
        <taxon>Tracheophyta</taxon>
        <taxon>Spermatophyta</taxon>
        <taxon>Magnoliopsida</taxon>
        <taxon>eudicotyledons</taxon>
        <taxon>Gunneridae</taxon>
        <taxon>Pentapetalae</taxon>
        <taxon>asterids</taxon>
        <taxon>lamiids</taxon>
        <taxon>Lamiales</taxon>
        <taxon>Oleaceae</taxon>
        <taxon>Forsythieae</taxon>
        <taxon>Forsythia</taxon>
    </lineage>
</organism>
<evidence type="ECO:0000256" key="5">
    <source>
        <dbReference type="ARBA" id="ARBA00023242"/>
    </source>
</evidence>
<evidence type="ECO:0000256" key="2">
    <source>
        <dbReference type="ARBA" id="ARBA00023015"/>
    </source>
</evidence>
<protein>
    <submittedName>
        <fullName evidence="8">Ethylene-responsive transcription factor Related to AP22-12-like</fullName>
    </submittedName>
</protein>
<accession>A0ABD1S8M2</accession>
<dbReference type="InterPro" id="IPR036955">
    <property type="entry name" value="AP2/ERF_dom_sf"/>
</dbReference>
<dbReference type="PANTHER" id="PTHR31190:SF142">
    <property type="entry name" value="ETHYLENE-RESPONSIVE TRANSCRIPTION FACTOR RAP2-3"/>
    <property type="match status" value="1"/>
</dbReference>
<dbReference type="SMART" id="SM00380">
    <property type="entry name" value="AP2"/>
    <property type="match status" value="1"/>
</dbReference>
<keyword evidence="4" id="KW-0804">Transcription</keyword>
<dbReference type="Gene3D" id="3.30.730.10">
    <property type="entry name" value="AP2/ERF domain"/>
    <property type="match status" value="1"/>
</dbReference>
<evidence type="ECO:0000256" key="1">
    <source>
        <dbReference type="ARBA" id="ARBA00004123"/>
    </source>
</evidence>
<keyword evidence="3" id="KW-0238">DNA-binding</keyword>
<dbReference type="InterPro" id="IPR044808">
    <property type="entry name" value="ERF_plant"/>
</dbReference>
<reference evidence="9" key="1">
    <citation type="submission" date="2024-07" db="EMBL/GenBank/DDBJ databases">
        <title>Two chromosome-level genome assemblies of Korean endemic species Abeliophyllum distichum and Forsythia ovata (Oleaceae).</title>
        <authorList>
            <person name="Jang H."/>
        </authorList>
    </citation>
    <scope>NUCLEOTIDE SEQUENCE [LARGE SCALE GENOMIC DNA]</scope>
</reference>
<dbReference type="AlphaFoldDB" id="A0ABD1S8M2"/>
<evidence type="ECO:0000256" key="4">
    <source>
        <dbReference type="ARBA" id="ARBA00023163"/>
    </source>
</evidence>
<sequence>MSSPSLSLLQKNSSLRGTKSVKSAESTRMLKSHQRERGRISTGGSDNAHGVNRDPRKGVRVWLGTFNTAEEAARAYDTEARRIKGKKAKVNFLGDAPNSASKHAGKVNLRKGLPKESSNCVQRGVWKYMNKDKLQKGMDRTVNHS</sequence>
<keyword evidence="5" id="KW-0539">Nucleus</keyword>
<proteinExistence type="predicted"/>
<feature type="region of interest" description="Disordered" evidence="6">
    <location>
        <begin position="1"/>
        <end position="55"/>
    </location>
</feature>
<name>A0ABD1S8M2_9LAMI</name>
<dbReference type="GO" id="GO:0003677">
    <property type="term" value="F:DNA binding"/>
    <property type="evidence" value="ECO:0007669"/>
    <property type="project" value="UniProtKB-KW"/>
</dbReference>
<dbReference type="InterPro" id="IPR001471">
    <property type="entry name" value="AP2/ERF_dom"/>
</dbReference>